<accession>A0A8B6CDD0</accession>
<dbReference type="EMBL" id="UYJE01001570">
    <property type="protein sequence ID" value="VDI03212.1"/>
    <property type="molecule type" value="Genomic_DNA"/>
</dbReference>
<dbReference type="OrthoDB" id="6089885at2759"/>
<dbReference type="GO" id="GO:0008270">
    <property type="term" value="F:zinc ion binding"/>
    <property type="evidence" value="ECO:0007669"/>
    <property type="project" value="UniProtKB-KW"/>
</dbReference>
<dbReference type="PROSITE" id="PS50119">
    <property type="entry name" value="ZF_BBOX"/>
    <property type="match status" value="1"/>
</dbReference>
<dbReference type="SUPFAM" id="SSF63829">
    <property type="entry name" value="Calcium-dependent phosphotriesterase"/>
    <property type="match status" value="1"/>
</dbReference>
<reference evidence="3" key="1">
    <citation type="submission" date="2018-11" db="EMBL/GenBank/DDBJ databases">
        <authorList>
            <person name="Alioto T."/>
            <person name="Alioto T."/>
        </authorList>
    </citation>
    <scope>NUCLEOTIDE SEQUENCE</scope>
</reference>
<dbReference type="Gene3D" id="2.120.10.30">
    <property type="entry name" value="TolB, C-terminal domain"/>
    <property type="match status" value="1"/>
</dbReference>
<sequence length="563" mass="63865">MATERALNCSPCDYKHETTPAVKWCIDCTEALCSTCFDVHKGLKFSRNHNVIGIEDQDTLQGIILDLPEDQRCDLHDKALEYFCPLHDELVCIKCIQTKHSQCTGWLPISEAADGVKSSVTKETISQDLEDVITNFEGLINNHKKEQIANQNACKILKGKGSKVVQSIIEKVKDLETKFVNTVEEQEKDISGKIGSRIIEVQDKLKKIKDLRDKLNGIEGYASDTQIFLSIRKISEALSDYTEEVKSLTEEPITIFKELQLAAPFQTFLSEVKLLGHVQKDKKLIAFQPTKLQKVQSPVSVSRSKPIDNIEIQNIVKIDVSKSQNSSKLWSAVVLQNGQLIFKWNDSNYIVMYTSDGKFVRHYLVNENVKYMAIIDSERLAFSYERSNEVGIFNVQTLQTEKRIVFKENCYGLSYDSKNLYAVGTTTIQCVEMKDDPVHMSSVPVKTNTVAFLSVHGDRLYYANYNNHTVYCSEKNGEEIWSFKNEIMKFPIGITTDQYGNSYVACTLSNNVLVISADGKNYKELLNKLEGLLNPRAIFFDKRDNRLLVCNNENGQALLCTMK</sequence>
<protein>
    <recommendedName>
        <fullName evidence="2">B box-type domain-containing protein</fullName>
    </recommendedName>
</protein>
<comment type="caution">
    <text evidence="3">The sequence shown here is derived from an EMBL/GenBank/DDBJ whole genome shotgun (WGS) entry which is preliminary data.</text>
</comment>
<keyword evidence="1" id="KW-0863">Zinc-finger</keyword>
<keyword evidence="1" id="KW-0862">Zinc</keyword>
<dbReference type="SUPFAM" id="SSF57845">
    <property type="entry name" value="B-box zinc-binding domain"/>
    <property type="match status" value="1"/>
</dbReference>
<keyword evidence="4" id="KW-1185">Reference proteome</keyword>
<dbReference type="GO" id="GO:0061630">
    <property type="term" value="F:ubiquitin protein ligase activity"/>
    <property type="evidence" value="ECO:0007669"/>
    <property type="project" value="TreeGrafter"/>
</dbReference>
<evidence type="ECO:0000313" key="3">
    <source>
        <dbReference type="EMBL" id="VDI03212.1"/>
    </source>
</evidence>
<dbReference type="Gene3D" id="3.30.160.60">
    <property type="entry name" value="Classic Zinc Finger"/>
    <property type="match status" value="1"/>
</dbReference>
<dbReference type="InterPro" id="IPR000315">
    <property type="entry name" value="Znf_B-box"/>
</dbReference>
<evidence type="ECO:0000313" key="4">
    <source>
        <dbReference type="Proteomes" id="UP000596742"/>
    </source>
</evidence>
<feature type="domain" description="B box-type" evidence="2">
    <location>
        <begin position="4"/>
        <end position="54"/>
    </location>
</feature>
<name>A0A8B6CDD0_MYTGA</name>
<evidence type="ECO:0000256" key="1">
    <source>
        <dbReference type="PROSITE-ProRule" id="PRU00024"/>
    </source>
</evidence>
<evidence type="ECO:0000259" key="2">
    <source>
        <dbReference type="PROSITE" id="PS50119"/>
    </source>
</evidence>
<dbReference type="AlphaFoldDB" id="A0A8B6CDD0"/>
<proteinExistence type="predicted"/>
<dbReference type="Proteomes" id="UP000596742">
    <property type="component" value="Unassembled WGS sequence"/>
</dbReference>
<dbReference type="PANTHER" id="PTHR25462:SF296">
    <property type="entry name" value="MEIOTIC P26, ISOFORM F"/>
    <property type="match status" value="1"/>
</dbReference>
<gene>
    <name evidence="3" type="ORF">MGAL_10B004162</name>
</gene>
<dbReference type="InterPro" id="IPR011042">
    <property type="entry name" value="6-blade_b-propeller_TolB-like"/>
</dbReference>
<keyword evidence="1" id="KW-0479">Metal-binding</keyword>
<dbReference type="PANTHER" id="PTHR25462">
    <property type="entry name" value="BONUS, ISOFORM C-RELATED"/>
    <property type="match status" value="1"/>
</dbReference>
<dbReference type="InterPro" id="IPR047153">
    <property type="entry name" value="TRIM45/56/19-like"/>
</dbReference>
<organism evidence="3 4">
    <name type="scientific">Mytilus galloprovincialis</name>
    <name type="common">Mediterranean mussel</name>
    <dbReference type="NCBI Taxonomy" id="29158"/>
    <lineage>
        <taxon>Eukaryota</taxon>
        <taxon>Metazoa</taxon>
        <taxon>Spiralia</taxon>
        <taxon>Lophotrochozoa</taxon>
        <taxon>Mollusca</taxon>
        <taxon>Bivalvia</taxon>
        <taxon>Autobranchia</taxon>
        <taxon>Pteriomorphia</taxon>
        <taxon>Mytilida</taxon>
        <taxon>Mytiloidea</taxon>
        <taxon>Mytilidae</taxon>
        <taxon>Mytilinae</taxon>
        <taxon>Mytilus</taxon>
    </lineage>
</organism>